<dbReference type="PANTHER" id="PTHR43745">
    <property type="entry name" value="NITROREDUCTASE MJ1384-RELATED"/>
    <property type="match status" value="1"/>
</dbReference>
<dbReference type="InterPro" id="IPR000415">
    <property type="entry name" value="Nitroreductase-like"/>
</dbReference>
<reference evidence="2 3" key="1">
    <citation type="submission" date="2018-08" db="EMBL/GenBank/DDBJ databases">
        <title>Recombination of ecologically and evolutionarily significant loci maintains genetic cohesion in the Pseudomonas syringae species complex.</title>
        <authorList>
            <person name="Dillon M."/>
            <person name="Thakur S."/>
            <person name="Almeida R.N.D."/>
            <person name="Weir B.S."/>
            <person name="Guttman D.S."/>
        </authorList>
    </citation>
    <scope>NUCLEOTIDE SEQUENCE [LARGE SCALE GENOMIC DNA]</scope>
    <source>
        <strain evidence="2 3">19322</strain>
    </source>
</reference>
<dbReference type="InterPro" id="IPR052544">
    <property type="entry name" value="Bacteriocin_Proc_Enz"/>
</dbReference>
<keyword evidence="1" id="KW-0472">Membrane</keyword>
<dbReference type="AlphaFoldDB" id="A0A2S4HSJ6"/>
<dbReference type="PANTHER" id="PTHR43745:SF2">
    <property type="entry name" value="NITROREDUCTASE MJ1384-RELATED"/>
    <property type="match status" value="1"/>
</dbReference>
<dbReference type="Gene3D" id="3.40.109.10">
    <property type="entry name" value="NADH Oxidase"/>
    <property type="match status" value="1"/>
</dbReference>
<gene>
    <name evidence="2" type="ORF">ALQ94_200045</name>
</gene>
<dbReference type="SUPFAM" id="SSF55469">
    <property type="entry name" value="FMN-dependent nitroreductase-like"/>
    <property type="match status" value="1"/>
</dbReference>
<comment type="caution">
    <text evidence="2">The sequence shown here is derived from an EMBL/GenBank/DDBJ whole genome shotgun (WGS) entry which is preliminary data.</text>
</comment>
<accession>A0A2S4HSJ6</accession>
<proteinExistence type="predicted"/>
<protein>
    <submittedName>
        <fullName evidence="2">Uncharacterized protein</fullName>
    </submittedName>
</protein>
<dbReference type="GO" id="GO:0016491">
    <property type="term" value="F:oxidoreductase activity"/>
    <property type="evidence" value="ECO:0007669"/>
    <property type="project" value="InterPro"/>
</dbReference>
<dbReference type="Proteomes" id="UP000277952">
    <property type="component" value="Unassembled WGS sequence"/>
</dbReference>
<sequence length="343" mass="39087">MQSKGLKYTYMSFANYQDDVVEISDLSNGRCFKAASSFFMRADYASRLGMTRNEPNPATDTAIIPDSIAHWSDRGWEACIPFYLLSRTIKYVDDDSERVKILDATYHRYETMSPCPVPQAPALKEELQPAMFLRKIASASNEWLPNFSNAALRRRSHRQFKALPLQSTELVEILSHSVSRLLETLDVSRRLNESRMKYTKNFGAAFSIYVIVYNVVDLIPGVYFLDLEKQKFGLVKDGDFSQSMSRIIWGMVAPKTANYTMVLTATPSAYAWRYRHDKALRNLFIEAGRIMHMHLAACNEFNVQGVTTPATRDDELREILSVDLSSDEIPMYTATMGKVGIRC</sequence>
<evidence type="ECO:0000256" key="1">
    <source>
        <dbReference type="SAM" id="Phobius"/>
    </source>
</evidence>
<keyword evidence="1" id="KW-1133">Transmembrane helix</keyword>
<organism evidence="2 3">
    <name type="scientific">Pseudomonas amygdali pv. morsprunorum</name>
    <dbReference type="NCBI Taxonomy" id="129138"/>
    <lineage>
        <taxon>Bacteria</taxon>
        <taxon>Pseudomonadati</taxon>
        <taxon>Pseudomonadota</taxon>
        <taxon>Gammaproteobacteria</taxon>
        <taxon>Pseudomonadales</taxon>
        <taxon>Pseudomonadaceae</taxon>
        <taxon>Pseudomonas</taxon>
        <taxon>Pseudomonas amygdali</taxon>
    </lineage>
</organism>
<dbReference type="EMBL" id="RBNS01000032">
    <property type="protein sequence ID" value="RML57477.1"/>
    <property type="molecule type" value="Genomic_DNA"/>
</dbReference>
<keyword evidence="1" id="KW-0812">Transmembrane</keyword>
<dbReference type="CDD" id="cd02142">
    <property type="entry name" value="McbC_SagB-like_oxidoreductase"/>
    <property type="match status" value="1"/>
</dbReference>
<feature type="transmembrane region" description="Helical" evidence="1">
    <location>
        <begin position="202"/>
        <end position="225"/>
    </location>
</feature>
<evidence type="ECO:0000313" key="2">
    <source>
        <dbReference type="EMBL" id="RML57477.1"/>
    </source>
</evidence>
<evidence type="ECO:0000313" key="3">
    <source>
        <dbReference type="Proteomes" id="UP000277952"/>
    </source>
</evidence>
<name>A0A2S4HSJ6_PSEA0</name>